<protein>
    <submittedName>
        <fullName evidence="1">Uncharacterized protein</fullName>
    </submittedName>
</protein>
<evidence type="ECO:0000313" key="4">
    <source>
        <dbReference type="Proteomes" id="UP000247523"/>
    </source>
</evidence>
<evidence type="ECO:0000313" key="3">
    <source>
        <dbReference type="Proteomes" id="UP000216411"/>
    </source>
</evidence>
<proteinExistence type="predicted"/>
<reference evidence="2" key="3">
    <citation type="submission" date="2018-07" db="EMBL/GenBank/DDBJ databases">
        <authorList>
            <person name="Quirk P.G."/>
            <person name="Krulwich T.A."/>
        </authorList>
    </citation>
    <scope>NUCLEOTIDE SEQUENCE</scope>
    <source>
        <strain evidence="2">CCRI-19302</strain>
    </source>
</reference>
<accession>A0A318EJI4</accession>
<evidence type="ECO:0000313" key="2">
    <source>
        <dbReference type="EMBL" id="RDY30377.1"/>
    </source>
</evidence>
<reference evidence="1 4" key="2">
    <citation type="submission" date="2018-05" db="EMBL/GenBank/DDBJ databases">
        <title>Genomic Encyclopedia of Type Strains, Phase IV (KMG-IV): sequencing the most valuable type-strain genomes for metagenomic binning, comparative biology and taxonomic classification.</title>
        <authorList>
            <person name="Goeker M."/>
        </authorList>
    </citation>
    <scope>NUCLEOTIDE SEQUENCE [LARGE SCALE GENOMIC DNA]</scope>
    <source>
        <strain evidence="1 4">DSM 28816</strain>
    </source>
</reference>
<dbReference type="Proteomes" id="UP000247523">
    <property type="component" value="Unassembled WGS sequence"/>
</dbReference>
<name>A0A318EJI4_9FIRM</name>
<organism evidence="1 4">
    <name type="scientific">Lachnotalea glycerini</name>
    <dbReference type="NCBI Taxonomy" id="1763509"/>
    <lineage>
        <taxon>Bacteria</taxon>
        <taxon>Bacillati</taxon>
        <taxon>Bacillota</taxon>
        <taxon>Clostridia</taxon>
        <taxon>Lachnospirales</taxon>
        <taxon>Lachnospiraceae</taxon>
        <taxon>Lachnotalea</taxon>
    </lineage>
</organism>
<evidence type="ECO:0000313" key="1">
    <source>
        <dbReference type="EMBL" id="PXV85395.1"/>
    </source>
</evidence>
<sequence length="198" mass="22178">MNMSDMKAILTGNYSSSNKTVKKAGDKAGQQNKVITFKRSFNASRTLAQLANAKTKSQVSAIERTVRASMQSLKKQSGSEEAVRQMKKVLQKTNMKRKALTKEEQLDNNRKIAKSADHAIQEARLTEELNKKRLNRMRREVVDALNAIDIKGKDKEDTLSYQEQSTEQTSSIDVNCDTFEVSTGISENEFGIAIDTLL</sequence>
<reference evidence="2 3" key="1">
    <citation type="journal article" date="2017" name="Genome Announc.">
        <title>Draft Genome Sequence of a Sporulating and Motile Strain of Lachnotalea glycerini Isolated from Water in Quebec City, Canada.</title>
        <authorList>
            <person name="Maheux A.F."/>
            <person name="Boudreau D.K."/>
            <person name="Berube E."/>
            <person name="Boissinot M."/>
            <person name="Raymond F."/>
            <person name="Brodeur S."/>
            <person name="Corbeil J."/>
            <person name="Isabel S."/>
            <person name="Omar R.F."/>
            <person name="Bergeron M.G."/>
        </authorList>
    </citation>
    <scope>NUCLEOTIDE SEQUENCE [LARGE SCALE GENOMIC DNA]</scope>
    <source>
        <strain evidence="2 3">CCRI-19302</strain>
    </source>
</reference>
<dbReference type="Proteomes" id="UP000216411">
    <property type="component" value="Unassembled WGS sequence"/>
</dbReference>
<dbReference type="EMBL" id="NOKA02000039">
    <property type="protein sequence ID" value="RDY30377.1"/>
    <property type="molecule type" value="Genomic_DNA"/>
</dbReference>
<dbReference type="EMBL" id="QICS01000017">
    <property type="protein sequence ID" value="PXV85395.1"/>
    <property type="molecule type" value="Genomic_DNA"/>
</dbReference>
<comment type="caution">
    <text evidence="1">The sequence shown here is derived from an EMBL/GenBank/DDBJ whole genome shotgun (WGS) entry which is preliminary data.</text>
</comment>
<dbReference type="AlphaFoldDB" id="A0A318EJI4"/>
<gene>
    <name evidence="1" type="ORF">C8E03_11731</name>
    <name evidence="2" type="ORF">CG710_015060</name>
</gene>
<keyword evidence="3" id="KW-1185">Reference proteome</keyword>